<name>A0ABT5EYF4_9BACT</name>
<evidence type="ECO:0000256" key="1">
    <source>
        <dbReference type="ARBA" id="ARBA00023015"/>
    </source>
</evidence>
<evidence type="ECO:0000256" key="2">
    <source>
        <dbReference type="ARBA" id="ARBA00023125"/>
    </source>
</evidence>
<organism evidence="5 6">
    <name type="scientific">Polyangium mundeleinium</name>
    <dbReference type="NCBI Taxonomy" id="2995306"/>
    <lineage>
        <taxon>Bacteria</taxon>
        <taxon>Pseudomonadati</taxon>
        <taxon>Myxococcota</taxon>
        <taxon>Polyangia</taxon>
        <taxon>Polyangiales</taxon>
        <taxon>Polyangiaceae</taxon>
        <taxon>Polyangium</taxon>
    </lineage>
</organism>
<feature type="domain" description="HTH araC/xylS-type" evidence="4">
    <location>
        <begin position="1"/>
        <end position="88"/>
    </location>
</feature>
<gene>
    <name evidence="5" type="ORF">POL67_34165</name>
</gene>
<comment type="caution">
    <text evidence="5">The sequence shown here is derived from an EMBL/GenBank/DDBJ whole genome shotgun (WGS) entry which is preliminary data.</text>
</comment>
<dbReference type="InterPro" id="IPR018060">
    <property type="entry name" value="HTH_AraC"/>
</dbReference>
<dbReference type="SMART" id="SM00342">
    <property type="entry name" value="HTH_ARAC"/>
    <property type="match status" value="1"/>
</dbReference>
<dbReference type="RefSeq" id="WP_271924806.1">
    <property type="nucleotide sequence ID" value="NZ_JAQNDO010000001.1"/>
</dbReference>
<keyword evidence="2" id="KW-0238">DNA-binding</keyword>
<proteinExistence type="predicted"/>
<keyword evidence="3" id="KW-0804">Transcription</keyword>
<dbReference type="PROSITE" id="PS01124">
    <property type="entry name" value="HTH_ARAC_FAMILY_2"/>
    <property type="match status" value="1"/>
</dbReference>
<dbReference type="Proteomes" id="UP001221411">
    <property type="component" value="Unassembled WGS sequence"/>
</dbReference>
<evidence type="ECO:0000256" key="3">
    <source>
        <dbReference type="ARBA" id="ARBA00023163"/>
    </source>
</evidence>
<dbReference type="PANTHER" id="PTHR47894:SF1">
    <property type="entry name" value="HTH-TYPE TRANSCRIPTIONAL REGULATOR VQSM"/>
    <property type="match status" value="1"/>
</dbReference>
<keyword evidence="6" id="KW-1185">Reference proteome</keyword>
<keyword evidence="1" id="KW-0805">Transcription regulation</keyword>
<reference evidence="5 6" key="1">
    <citation type="submission" date="2022-11" db="EMBL/GenBank/DDBJ databases">
        <title>Minimal conservation of predation-associated metabolite biosynthetic gene clusters underscores biosynthetic potential of Myxococcota including descriptions for ten novel species: Archangium lansinium sp. nov., Myxococcus landrumus sp. nov., Nannocystis bai.</title>
        <authorList>
            <person name="Ahearne A."/>
            <person name="Stevens C."/>
            <person name="Dowd S."/>
        </authorList>
    </citation>
    <scope>NUCLEOTIDE SEQUENCE [LARGE SCALE GENOMIC DNA]</scope>
    <source>
        <strain evidence="5 6">RJM3</strain>
    </source>
</reference>
<dbReference type="PANTHER" id="PTHR47894">
    <property type="entry name" value="HTH-TYPE TRANSCRIPTIONAL REGULATOR GADX"/>
    <property type="match status" value="1"/>
</dbReference>
<accession>A0ABT5EYF4</accession>
<dbReference type="Pfam" id="PF12833">
    <property type="entry name" value="HTH_18"/>
    <property type="match status" value="1"/>
</dbReference>
<evidence type="ECO:0000313" key="5">
    <source>
        <dbReference type="EMBL" id="MDC0746424.1"/>
    </source>
</evidence>
<dbReference type="InterPro" id="IPR009057">
    <property type="entry name" value="Homeodomain-like_sf"/>
</dbReference>
<protein>
    <submittedName>
        <fullName evidence="5">Helix-turn-helix domain-containing protein</fullName>
    </submittedName>
</protein>
<dbReference type="SUPFAM" id="SSF46689">
    <property type="entry name" value="Homeodomain-like"/>
    <property type="match status" value="1"/>
</dbReference>
<evidence type="ECO:0000313" key="6">
    <source>
        <dbReference type="Proteomes" id="UP001221411"/>
    </source>
</evidence>
<evidence type="ECO:0000259" key="4">
    <source>
        <dbReference type="PROSITE" id="PS01124"/>
    </source>
</evidence>
<dbReference type="Gene3D" id="1.10.10.60">
    <property type="entry name" value="Homeodomain-like"/>
    <property type="match status" value="1"/>
</dbReference>
<sequence length="97" mass="10669">MRDALERGAEASLGRVAQSLGMTSRTLQRRLAGAGVQFSDLLEQVRCDKALELVQRSRADYEEIAERVGFSDARSLRRALKRRTGRPPLGAAALVSK</sequence>
<dbReference type="EMBL" id="JAQNDO010000001">
    <property type="protein sequence ID" value="MDC0746424.1"/>
    <property type="molecule type" value="Genomic_DNA"/>
</dbReference>